<sequence>MGRGKIEIKRIENSANRQVTYSKRKSGILKKAKEISVLCDAKVSLVIFSSAGKMSEFCSPSIELKNMLEEYQRTSGKKLWDSRHEYLSTEVDRMKKDNEQMRIELRHLMGEDLNSLTPHELNRIEDSLQMGLSSVRAKQMEHIRTRTEMLKNNERILEDQNKQLKYIMHQIEGGDEAERRYQNQQNGRDYPQQALTAFRVQPIQPNLQQNK</sequence>
<dbReference type="InterPro" id="IPR002487">
    <property type="entry name" value="TF_Kbox"/>
</dbReference>
<feature type="domain" description="MADS-box" evidence="6">
    <location>
        <begin position="1"/>
        <end position="61"/>
    </location>
</feature>
<dbReference type="InterPro" id="IPR036879">
    <property type="entry name" value="TF_MADSbox_sf"/>
</dbReference>
<dbReference type="PRINTS" id="PR00404">
    <property type="entry name" value="MADSDOMAIN"/>
</dbReference>
<dbReference type="GO" id="GO:0003700">
    <property type="term" value="F:DNA-binding transcription factor activity"/>
    <property type="evidence" value="ECO:0007669"/>
    <property type="project" value="InterPro"/>
</dbReference>
<dbReference type="AlphaFoldDB" id="Q68BI0"/>
<protein>
    <submittedName>
        <fullName evidence="8">PISTILLATA-like protein</fullName>
    </submittedName>
</protein>
<evidence type="ECO:0000256" key="5">
    <source>
        <dbReference type="ARBA" id="ARBA00023242"/>
    </source>
</evidence>
<dbReference type="PROSITE" id="PS50066">
    <property type="entry name" value="MADS_BOX_2"/>
    <property type="match status" value="1"/>
</dbReference>
<evidence type="ECO:0000256" key="4">
    <source>
        <dbReference type="ARBA" id="ARBA00023163"/>
    </source>
</evidence>
<dbReference type="InterPro" id="IPR002100">
    <property type="entry name" value="TF_MADSbox"/>
</dbReference>
<evidence type="ECO:0000256" key="2">
    <source>
        <dbReference type="ARBA" id="ARBA00023015"/>
    </source>
</evidence>
<keyword evidence="2" id="KW-0805">Transcription regulation</keyword>
<evidence type="ECO:0000259" key="7">
    <source>
        <dbReference type="PROSITE" id="PS51297"/>
    </source>
</evidence>
<comment type="subcellular location">
    <subcellularLocation>
        <location evidence="1">Nucleus</location>
    </subcellularLocation>
</comment>
<name>Q68BI0_AMBTC</name>
<dbReference type="OrthoDB" id="1898716at2759"/>
<keyword evidence="4" id="KW-0804">Transcription</keyword>
<accession>Q68BI0</accession>
<evidence type="ECO:0000313" key="8">
    <source>
        <dbReference type="EMBL" id="BAD42443.1"/>
    </source>
</evidence>
<dbReference type="GeneID" id="18436882"/>
<keyword evidence="5" id="KW-0539">Nucleus</keyword>
<evidence type="ECO:0000259" key="6">
    <source>
        <dbReference type="PROSITE" id="PS50066"/>
    </source>
</evidence>
<dbReference type="PANTHER" id="PTHR48019">
    <property type="entry name" value="SERUM RESPONSE FACTOR HOMOLOG"/>
    <property type="match status" value="1"/>
</dbReference>
<dbReference type="GO" id="GO:0005634">
    <property type="term" value="C:nucleus"/>
    <property type="evidence" value="ECO:0007669"/>
    <property type="project" value="UniProtKB-SubCell"/>
</dbReference>
<dbReference type="EMBL" id="AB154842">
    <property type="protein sequence ID" value="BAD42443.1"/>
    <property type="molecule type" value="Genomic_DNA"/>
</dbReference>
<dbReference type="GO" id="GO:0046983">
    <property type="term" value="F:protein dimerization activity"/>
    <property type="evidence" value="ECO:0007669"/>
    <property type="project" value="InterPro"/>
</dbReference>
<dbReference type="InterPro" id="IPR033896">
    <property type="entry name" value="MEF2-like_N"/>
</dbReference>
<dbReference type="Pfam" id="PF01486">
    <property type="entry name" value="K-box"/>
    <property type="match status" value="1"/>
</dbReference>
<dbReference type="GO" id="GO:0045944">
    <property type="term" value="P:positive regulation of transcription by RNA polymerase II"/>
    <property type="evidence" value="ECO:0007669"/>
    <property type="project" value="InterPro"/>
</dbReference>
<proteinExistence type="predicted"/>
<dbReference type="SUPFAM" id="SSF55455">
    <property type="entry name" value="SRF-like"/>
    <property type="match status" value="1"/>
</dbReference>
<feature type="domain" description="K-box" evidence="7">
    <location>
        <begin position="84"/>
        <end position="174"/>
    </location>
</feature>
<evidence type="ECO:0000256" key="1">
    <source>
        <dbReference type="ARBA" id="ARBA00004123"/>
    </source>
</evidence>
<dbReference type="PROSITE" id="PS00350">
    <property type="entry name" value="MADS_BOX_1"/>
    <property type="match status" value="1"/>
</dbReference>
<dbReference type="CDD" id="cd00265">
    <property type="entry name" value="MADS_MEF2_like"/>
    <property type="match status" value="1"/>
</dbReference>
<dbReference type="Pfam" id="PF00319">
    <property type="entry name" value="SRF-TF"/>
    <property type="match status" value="1"/>
</dbReference>
<dbReference type="SMART" id="SM00432">
    <property type="entry name" value="MADS"/>
    <property type="match status" value="1"/>
</dbReference>
<dbReference type="GO" id="GO:0000977">
    <property type="term" value="F:RNA polymerase II transcription regulatory region sequence-specific DNA binding"/>
    <property type="evidence" value="ECO:0007669"/>
    <property type="project" value="InterPro"/>
</dbReference>
<dbReference type="PROSITE" id="PS51297">
    <property type="entry name" value="K_BOX"/>
    <property type="match status" value="1"/>
</dbReference>
<evidence type="ECO:0000256" key="3">
    <source>
        <dbReference type="ARBA" id="ARBA00023125"/>
    </source>
</evidence>
<dbReference type="InterPro" id="IPR050142">
    <property type="entry name" value="MADS-box/MEF2_TF"/>
</dbReference>
<reference evidence="8" key="1">
    <citation type="journal article" date="2004" name="J. Plant Res.">
        <title>Phylogeny and divergence of basal angiosperms inferred from APETALA3- and PISTILLATA-like MADS-box genes.</title>
        <authorList>
            <person name="Aoki S."/>
            <person name="Uehara K."/>
            <person name="Imafuku M."/>
            <person name="Hasebe M."/>
            <person name="Ito M."/>
        </authorList>
    </citation>
    <scope>NUCLEOTIDE SEQUENCE</scope>
</reference>
<dbReference type="Gene3D" id="3.40.1810.10">
    <property type="entry name" value="Transcription factor, MADS-box"/>
    <property type="match status" value="1"/>
</dbReference>
<dbReference type="KEGG" id="atr:18436882"/>
<gene>
    <name evidence="8" type="primary">AmPI</name>
</gene>
<keyword evidence="3" id="KW-0238">DNA-binding</keyword>
<organism evidence="8">
    <name type="scientific">Amborella trichopoda</name>
    <dbReference type="NCBI Taxonomy" id="13333"/>
    <lineage>
        <taxon>Eukaryota</taxon>
        <taxon>Viridiplantae</taxon>
        <taxon>Streptophyta</taxon>
        <taxon>Embryophyta</taxon>
        <taxon>Tracheophyta</taxon>
        <taxon>Spermatophyta</taxon>
        <taxon>Magnoliopsida</taxon>
        <taxon>Amborellales</taxon>
        <taxon>Amborellaceae</taxon>
        <taxon>Amborella</taxon>
    </lineage>
</organism>